<dbReference type="GeneID" id="26137875"/>
<comment type="similarity">
    <text evidence="4">Belongs to the zinc-containing alcohol dehydrogenase family.</text>
</comment>
<dbReference type="GO" id="GO:0030554">
    <property type="term" value="F:adenyl nucleotide binding"/>
    <property type="evidence" value="ECO:0007669"/>
    <property type="project" value="UniProtKB-ARBA"/>
</dbReference>
<accession>A0A0S1XFI1</accession>
<evidence type="ECO:0000259" key="5">
    <source>
        <dbReference type="SMART" id="SM00829"/>
    </source>
</evidence>
<keyword evidence="3 6" id="KW-0560">Oxidoreductase</keyword>
<organism evidence="6 7">
    <name type="scientific">Thermococcus barophilus</name>
    <dbReference type="NCBI Taxonomy" id="55802"/>
    <lineage>
        <taxon>Archaea</taxon>
        <taxon>Methanobacteriati</taxon>
        <taxon>Methanobacteriota</taxon>
        <taxon>Thermococci</taxon>
        <taxon>Thermococcales</taxon>
        <taxon>Thermococcaceae</taxon>
        <taxon>Thermococcus</taxon>
    </lineage>
</organism>
<dbReference type="InterPro" id="IPR050129">
    <property type="entry name" value="Zn_alcohol_dh"/>
</dbReference>
<dbReference type="GO" id="GO:0043168">
    <property type="term" value="F:anion binding"/>
    <property type="evidence" value="ECO:0007669"/>
    <property type="project" value="UniProtKB-ARBA"/>
</dbReference>
<dbReference type="GO" id="GO:0008743">
    <property type="term" value="F:L-threonine 3-dehydrogenase activity"/>
    <property type="evidence" value="ECO:0007669"/>
    <property type="project" value="UniProtKB-EC"/>
</dbReference>
<evidence type="ECO:0000313" key="6">
    <source>
        <dbReference type="EMBL" id="ALM76559.1"/>
    </source>
</evidence>
<feature type="domain" description="Enoyl reductase (ER)" evidence="5">
    <location>
        <begin position="21"/>
        <end position="357"/>
    </location>
</feature>
<keyword evidence="1 4" id="KW-0479">Metal-binding</keyword>
<dbReference type="EC" id="1.1.1.103" evidence="6"/>
<protein>
    <submittedName>
        <fullName evidence="6">L-threonine 3-dehydrogenase</fullName>
        <ecNumber evidence="6">1.1.1.103</ecNumber>
    </submittedName>
</protein>
<evidence type="ECO:0000256" key="2">
    <source>
        <dbReference type="ARBA" id="ARBA00022833"/>
    </source>
</evidence>
<dbReference type="SUPFAM" id="SSF51735">
    <property type="entry name" value="NAD(P)-binding Rossmann-fold domains"/>
    <property type="match status" value="1"/>
</dbReference>
<dbReference type="Pfam" id="PF00107">
    <property type="entry name" value="ADH_zinc_N"/>
    <property type="match status" value="1"/>
</dbReference>
<dbReference type="PATRIC" id="fig|55802.8.peg.2657"/>
<proteinExistence type="inferred from homology"/>
<dbReference type="Proteomes" id="UP000066042">
    <property type="component" value="Chromosome"/>
</dbReference>
<keyword evidence="2 4" id="KW-0862">Zinc</keyword>
<dbReference type="GO" id="GO:0051262">
    <property type="term" value="P:protein tetramerization"/>
    <property type="evidence" value="ECO:0007669"/>
    <property type="project" value="UniProtKB-ARBA"/>
</dbReference>
<dbReference type="STRING" id="55802.TBCH5v1_2671"/>
<gene>
    <name evidence="6" type="ORF">TBCH5v1_2671</name>
</gene>
<dbReference type="PANTHER" id="PTHR43401">
    <property type="entry name" value="L-THREONINE 3-DEHYDROGENASE"/>
    <property type="match status" value="1"/>
</dbReference>
<evidence type="ECO:0000256" key="1">
    <source>
        <dbReference type="ARBA" id="ARBA00022723"/>
    </source>
</evidence>
<name>A0A0S1XFI1_THEBA</name>
<evidence type="ECO:0000256" key="3">
    <source>
        <dbReference type="ARBA" id="ARBA00023002"/>
    </source>
</evidence>
<dbReference type="SUPFAM" id="SSF50129">
    <property type="entry name" value="GroES-like"/>
    <property type="match status" value="1"/>
</dbReference>
<evidence type="ECO:0000313" key="7">
    <source>
        <dbReference type="Proteomes" id="UP000066042"/>
    </source>
</evidence>
<comment type="cofactor">
    <cofactor evidence="4">
        <name>Zn(2+)</name>
        <dbReference type="ChEBI" id="CHEBI:29105"/>
    </cofactor>
</comment>
<dbReference type="Gene3D" id="3.40.50.720">
    <property type="entry name" value="NAD(P)-binding Rossmann-like Domain"/>
    <property type="match status" value="1"/>
</dbReference>
<dbReference type="InterPro" id="IPR013149">
    <property type="entry name" value="ADH-like_C"/>
</dbReference>
<dbReference type="SMART" id="SM00829">
    <property type="entry name" value="PKS_ER"/>
    <property type="match status" value="1"/>
</dbReference>
<evidence type="ECO:0000256" key="4">
    <source>
        <dbReference type="RuleBase" id="RU361277"/>
    </source>
</evidence>
<dbReference type="InterPro" id="IPR011032">
    <property type="entry name" value="GroES-like_sf"/>
</dbReference>
<dbReference type="InterPro" id="IPR036291">
    <property type="entry name" value="NAD(P)-bd_dom_sf"/>
</dbReference>
<dbReference type="PANTHER" id="PTHR43401:SF2">
    <property type="entry name" value="L-THREONINE 3-DEHYDROGENASE"/>
    <property type="match status" value="1"/>
</dbReference>
<dbReference type="GO" id="GO:0044281">
    <property type="term" value="P:small molecule metabolic process"/>
    <property type="evidence" value="ECO:0007669"/>
    <property type="project" value="UniProtKB-ARBA"/>
</dbReference>
<dbReference type="AlphaFoldDB" id="A0A0S1XFI1"/>
<dbReference type="EMBL" id="CP013050">
    <property type="protein sequence ID" value="ALM76559.1"/>
    <property type="molecule type" value="Genomic_DNA"/>
</dbReference>
<dbReference type="Pfam" id="PF08240">
    <property type="entry name" value="ADH_N"/>
    <property type="match status" value="1"/>
</dbReference>
<dbReference type="InterPro" id="IPR002328">
    <property type="entry name" value="ADH_Zn_CS"/>
</dbReference>
<dbReference type="RefSeq" id="WP_158508423.1">
    <property type="nucleotide sequence ID" value="NZ_CP013050.1"/>
</dbReference>
<dbReference type="GO" id="GO:0008270">
    <property type="term" value="F:zinc ion binding"/>
    <property type="evidence" value="ECO:0007669"/>
    <property type="project" value="InterPro"/>
</dbReference>
<dbReference type="PROSITE" id="PS00059">
    <property type="entry name" value="ADH_ZINC"/>
    <property type="match status" value="1"/>
</dbReference>
<dbReference type="InterPro" id="IPR013154">
    <property type="entry name" value="ADH-like_N"/>
</dbReference>
<sequence length="359" mass="39322">MKAAVFKGEGKLVIEDVPKPDLSKDLIIPKKYKPNEFVKVRKEELVLLRVLAAGICGTDLHILSVPPGHTATPGAILGHEFVGEVVDIGSEVDNVNVGDLAAVDPNIKCGKCWFCRNGYPNMCPEMTTLGIYGNGGFAEYAVVPAKQVYVLPRNMDIDKAVLFEPLTTAVHNWEKVNLKPGENILIFGAGPIGAFFIKLAQISGANEIIVSEPSSLRREIARKLGATKVVDPINEDVVEIVHSVTKYGVDVAIDASGVPVVIEQAVRALRPGGRLSLFGQQNIHAFADKVSFTLMNQKELHIFGSYAAAKSFDQTIEILKKRETDDLKNIITHRLKLEDIHKGLELMRKKEALKVVIYP</sequence>
<reference evidence="6 7" key="1">
    <citation type="journal article" date="2016" name="Genome Announc.">
        <title>Complete genome sequence of the hyperthermophilic and piezophilic archaeon Thermococcus barophilus Ch5, capable of growth at the expense of hydrogenogenesis from carbon monoxide and formate.</title>
        <authorList>
            <person name="Oger P."/>
            <person name="Sokolova T.G."/>
            <person name="Kozhevnikova D.A."/>
            <person name="Taranov E.A."/>
            <person name="Vannier P."/>
            <person name="Lee H.S."/>
            <person name="Kwon K.K."/>
            <person name="Kang S.G."/>
            <person name="Lee J.H."/>
            <person name="Bonch-Osmolovskaya E.A."/>
            <person name="Lebedinsky A.V."/>
        </authorList>
    </citation>
    <scope>NUCLEOTIDE SEQUENCE [LARGE SCALE GENOMIC DNA]</scope>
    <source>
        <strain evidence="7">Ch5</strain>
    </source>
</reference>
<dbReference type="Gene3D" id="3.90.180.10">
    <property type="entry name" value="Medium-chain alcohol dehydrogenases, catalytic domain"/>
    <property type="match status" value="1"/>
</dbReference>
<dbReference type="InterPro" id="IPR020843">
    <property type="entry name" value="ER"/>
</dbReference>
<dbReference type="CDD" id="cd08234">
    <property type="entry name" value="threonine_DH_like"/>
    <property type="match status" value="1"/>
</dbReference>